<evidence type="ECO:0000259" key="1">
    <source>
        <dbReference type="PROSITE" id="PS50113"/>
    </source>
</evidence>
<protein>
    <recommendedName>
        <fullName evidence="1">PAC domain-containing protein</fullName>
    </recommendedName>
</protein>
<proteinExistence type="predicted"/>
<feature type="domain" description="PAC" evidence="1">
    <location>
        <begin position="33"/>
        <end position="84"/>
    </location>
</feature>
<dbReference type="EMBL" id="LAZR01020212">
    <property type="protein sequence ID" value="KKL89713.1"/>
    <property type="molecule type" value="Genomic_DNA"/>
</dbReference>
<dbReference type="PROSITE" id="PS50113">
    <property type="entry name" value="PAC"/>
    <property type="match status" value="1"/>
</dbReference>
<dbReference type="SUPFAM" id="SSF55785">
    <property type="entry name" value="PYP-like sensor domain (PAS domain)"/>
    <property type="match status" value="1"/>
</dbReference>
<gene>
    <name evidence="2" type="ORF">LCGC14_1911980</name>
</gene>
<dbReference type="InterPro" id="IPR000014">
    <property type="entry name" value="PAS"/>
</dbReference>
<sequence length="98" mass="11516">MLPRISAYTFTPQEFHQIARNSFNSVWETGEPVTYSTKYITKEGDTRFFDVWIGPVFQSGKIIALVSHSIDVTENKEEEEKLKKSEKKYREAYNRAEF</sequence>
<dbReference type="InterPro" id="IPR000700">
    <property type="entry name" value="PAS-assoc_C"/>
</dbReference>
<organism evidence="2">
    <name type="scientific">marine sediment metagenome</name>
    <dbReference type="NCBI Taxonomy" id="412755"/>
    <lineage>
        <taxon>unclassified sequences</taxon>
        <taxon>metagenomes</taxon>
        <taxon>ecological metagenomes</taxon>
    </lineage>
</organism>
<feature type="non-terminal residue" evidence="2">
    <location>
        <position position="98"/>
    </location>
</feature>
<evidence type="ECO:0000313" key="2">
    <source>
        <dbReference type="EMBL" id="KKL89713.1"/>
    </source>
</evidence>
<dbReference type="AlphaFoldDB" id="A0A0F9FTW8"/>
<dbReference type="Gene3D" id="3.30.450.20">
    <property type="entry name" value="PAS domain"/>
    <property type="match status" value="1"/>
</dbReference>
<dbReference type="NCBIfam" id="TIGR00229">
    <property type="entry name" value="sensory_box"/>
    <property type="match status" value="1"/>
</dbReference>
<name>A0A0F9FTW8_9ZZZZ</name>
<reference evidence="2" key="1">
    <citation type="journal article" date="2015" name="Nature">
        <title>Complex archaea that bridge the gap between prokaryotes and eukaryotes.</title>
        <authorList>
            <person name="Spang A."/>
            <person name="Saw J.H."/>
            <person name="Jorgensen S.L."/>
            <person name="Zaremba-Niedzwiedzka K."/>
            <person name="Martijn J."/>
            <person name="Lind A.E."/>
            <person name="van Eijk R."/>
            <person name="Schleper C."/>
            <person name="Guy L."/>
            <person name="Ettema T.J."/>
        </authorList>
    </citation>
    <scope>NUCLEOTIDE SEQUENCE</scope>
</reference>
<comment type="caution">
    <text evidence="2">The sequence shown here is derived from an EMBL/GenBank/DDBJ whole genome shotgun (WGS) entry which is preliminary data.</text>
</comment>
<dbReference type="InterPro" id="IPR035965">
    <property type="entry name" value="PAS-like_dom_sf"/>
</dbReference>
<accession>A0A0F9FTW8</accession>